<dbReference type="PROSITE" id="PS52016">
    <property type="entry name" value="TONB_DEPENDENT_REC_3"/>
    <property type="match status" value="1"/>
</dbReference>
<evidence type="ECO:0000256" key="2">
    <source>
        <dbReference type="ARBA" id="ARBA00022448"/>
    </source>
</evidence>
<evidence type="ECO:0000256" key="4">
    <source>
        <dbReference type="ARBA" id="ARBA00022692"/>
    </source>
</evidence>
<accession>A0ABS1R950</accession>
<evidence type="ECO:0000256" key="6">
    <source>
        <dbReference type="ARBA" id="ARBA00023237"/>
    </source>
</evidence>
<sequence length="1107" mass="124845">MTKLTLLFILFFALNSWASVSAQKLSFSNRKVDFKTAIEEIQRQSDYSFSIKDKHLRSAVMVNLSGRDLSLEEALQLAFKNQPFGYKLGGKIIVSVDQIPEKATPKNIKNNESSAISTVVQQRIVRGKVVNEYGEEMAGVSVFVKPAQHTVTTDAKGEYGFISKNKVDSIYFSYVGYQKIGMVFPMGELLNVRMKPLVEKVEDVVVTGIYSRDKQSFTGSYSSFSGEELKQIGVQNVIQSLRTLDPAFNLLENTQFGSDPNRLPDLEIRGKSSIVGLKEQFGEDPNQPLFILDGFETSLQTIMDLSMDRIASATILKDATSTAIYGSKAANGVVVIETKSPARGEVRVSYNNSTDLTFADLNDYNLMNAAEKLEFELRAGRFKSNLSTVEEDNSYRYYHLVQELKRGVDTDWLSEPLRTGVNQRNNLYLEGGDRVMRYGIGVSHNAIQGVMKNSKRKNLSGNVDLIYRKGKFSLMNKLSIDQMDNQNPIVEFSAYSRANPYYRKYNDKGGVDKWLETFNMTTANGRVQPVGNPLWDDALNSKNTGGNLGFRNNLNLEYRPDNYFNIRGRLSLSKSNAETEEFYSPDATRFEGMEALRKGSYRNSSTVSTSYQGDISGTYGRMFAHRHQINVVFGGNINESSSVSKGFDAEGFPEGDFTTPAFSNGYPNGGKPSYRDAKRRNVGYFVNTGYSFDNRYLFDFNLRSDGTSVFGSNRLFSTTWSAGAAWNIHREKFLEKYADDISMFKIRASVGNPGNQNFGTFNAITTYQFNNWLQNNFGTGLIIDQFGDPNLEWQKTLDKNIGLDLSILNNRFHVTFDYYNKKTDPLLANVGIPLSVGIQNRLMNVGMQMDKGYSGTVKYAIFYKPQEQINWTTSFTFRSGRSEYDNIGNKLDAFNRENLTKNMTRFYNGASPDDLWSVISKGIDPASGMEIFQNRNGENVFAYSYNDEVVVGNGRPKLEGVFGNTFFWKGFSANVHIRYSYGSDAFNSTLYSKVENISSTSINMNQDKRALYDRWKEVGDVAQYKGISLSDPSPMSSRFVQKNNYLSIESIRAGYEFRGNWMRSLALSRLMINAYMNDILRVSSMGNERGIDYPFARTVTFGLSANF</sequence>
<keyword evidence="8" id="KW-0732">Signal</keyword>
<evidence type="ECO:0000313" key="10">
    <source>
        <dbReference type="EMBL" id="MBL1411213.1"/>
    </source>
</evidence>
<dbReference type="Pfam" id="PF13715">
    <property type="entry name" value="CarbopepD_reg_2"/>
    <property type="match status" value="1"/>
</dbReference>
<dbReference type="SUPFAM" id="SSF49464">
    <property type="entry name" value="Carboxypeptidase regulatory domain-like"/>
    <property type="match status" value="1"/>
</dbReference>
<comment type="caution">
    <text evidence="10">The sequence shown here is derived from an EMBL/GenBank/DDBJ whole genome shotgun (WGS) entry which is preliminary data.</text>
</comment>
<keyword evidence="5 7" id="KW-0472">Membrane</keyword>
<evidence type="ECO:0000256" key="1">
    <source>
        <dbReference type="ARBA" id="ARBA00004571"/>
    </source>
</evidence>
<keyword evidence="6 7" id="KW-0998">Cell outer membrane</keyword>
<dbReference type="InterPro" id="IPR008969">
    <property type="entry name" value="CarboxyPept-like_regulatory"/>
</dbReference>
<dbReference type="NCBIfam" id="TIGR04057">
    <property type="entry name" value="SusC_RagA_signa"/>
    <property type="match status" value="1"/>
</dbReference>
<protein>
    <submittedName>
        <fullName evidence="10">SusC/RagA family TonB-linked outer membrane protein</fullName>
    </submittedName>
</protein>
<dbReference type="InterPro" id="IPR036942">
    <property type="entry name" value="Beta-barrel_TonB_sf"/>
</dbReference>
<feature type="domain" description="TonB-dependent receptor plug" evidence="9">
    <location>
        <begin position="214"/>
        <end position="333"/>
    </location>
</feature>
<dbReference type="SUPFAM" id="SSF56935">
    <property type="entry name" value="Porins"/>
    <property type="match status" value="1"/>
</dbReference>
<evidence type="ECO:0000313" key="11">
    <source>
        <dbReference type="Proteomes" id="UP000625283"/>
    </source>
</evidence>
<dbReference type="Gene3D" id="2.170.130.10">
    <property type="entry name" value="TonB-dependent receptor, plug domain"/>
    <property type="match status" value="1"/>
</dbReference>
<evidence type="ECO:0000256" key="5">
    <source>
        <dbReference type="ARBA" id="ARBA00023136"/>
    </source>
</evidence>
<feature type="signal peptide" evidence="8">
    <location>
        <begin position="1"/>
        <end position="18"/>
    </location>
</feature>
<reference evidence="10 11" key="1">
    <citation type="submission" date="2021-01" db="EMBL/GenBank/DDBJ databases">
        <title>C459-1 draft genome sequence.</title>
        <authorList>
            <person name="Zhang X.-F."/>
        </authorList>
    </citation>
    <scope>NUCLEOTIDE SEQUENCE [LARGE SCALE GENOMIC DNA]</scope>
    <source>
        <strain evidence="11">C459-1</strain>
    </source>
</reference>
<evidence type="ECO:0000256" key="3">
    <source>
        <dbReference type="ARBA" id="ARBA00022452"/>
    </source>
</evidence>
<dbReference type="InterPro" id="IPR023996">
    <property type="entry name" value="TonB-dep_OMP_SusC/RagA"/>
</dbReference>
<name>A0ABS1R950_9SPHI</name>
<dbReference type="InterPro" id="IPR037066">
    <property type="entry name" value="Plug_dom_sf"/>
</dbReference>
<feature type="chain" id="PRO_5046227454" evidence="8">
    <location>
        <begin position="19"/>
        <end position="1107"/>
    </location>
</feature>
<organism evidence="10 11">
    <name type="scientific">Sphingobacterium faecale</name>
    <dbReference type="NCBI Taxonomy" id="2803775"/>
    <lineage>
        <taxon>Bacteria</taxon>
        <taxon>Pseudomonadati</taxon>
        <taxon>Bacteroidota</taxon>
        <taxon>Sphingobacteriia</taxon>
        <taxon>Sphingobacteriales</taxon>
        <taxon>Sphingobacteriaceae</taxon>
        <taxon>Sphingobacterium</taxon>
    </lineage>
</organism>
<keyword evidence="4 7" id="KW-0812">Transmembrane</keyword>
<proteinExistence type="inferred from homology"/>
<dbReference type="Gene3D" id="2.40.170.20">
    <property type="entry name" value="TonB-dependent receptor, beta-barrel domain"/>
    <property type="match status" value="1"/>
</dbReference>
<dbReference type="Proteomes" id="UP000625283">
    <property type="component" value="Unassembled WGS sequence"/>
</dbReference>
<comment type="subcellular location">
    <subcellularLocation>
        <location evidence="1 7">Cell outer membrane</location>
        <topology evidence="1 7">Multi-pass membrane protein</topology>
    </subcellularLocation>
</comment>
<dbReference type="InterPro" id="IPR039426">
    <property type="entry name" value="TonB-dep_rcpt-like"/>
</dbReference>
<dbReference type="Pfam" id="PF07715">
    <property type="entry name" value="Plug"/>
    <property type="match status" value="1"/>
</dbReference>
<dbReference type="InterPro" id="IPR012910">
    <property type="entry name" value="Plug_dom"/>
</dbReference>
<dbReference type="InterPro" id="IPR023997">
    <property type="entry name" value="TonB-dep_OMP_SusC/RagA_CS"/>
</dbReference>
<dbReference type="NCBIfam" id="TIGR04056">
    <property type="entry name" value="OMP_RagA_SusC"/>
    <property type="match status" value="1"/>
</dbReference>
<gene>
    <name evidence="10" type="ORF">JKG61_20825</name>
</gene>
<evidence type="ECO:0000256" key="7">
    <source>
        <dbReference type="PROSITE-ProRule" id="PRU01360"/>
    </source>
</evidence>
<keyword evidence="2 7" id="KW-0813">Transport</keyword>
<keyword evidence="3 7" id="KW-1134">Transmembrane beta strand</keyword>
<dbReference type="EMBL" id="JAERTY010000013">
    <property type="protein sequence ID" value="MBL1411213.1"/>
    <property type="molecule type" value="Genomic_DNA"/>
</dbReference>
<dbReference type="Gene3D" id="2.60.40.1120">
    <property type="entry name" value="Carboxypeptidase-like, regulatory domain"/>
    <property type="match status" value="1"/>
</dbReference>
<evidence type="ECO:0000259" key="9">
    <source>
        <dbReference type="Pfam" id="PF07715"/>
    </source>
</evidence>
<evidence type="ECO:0000256" key="8">
    <source>
        <dbReference type="SAM" id="SignalP"/>
    </source>
</evidence>
<comment type="similarity">
    <text evidence="7">Belongs to the TonB-dependent receptor family.</text>
</comment>
<keyword evidence="11" id="KW-1185">Reference proteome</keyword>